<name>A0A2M4D852_ANODA</name>
<dbReference type="EMBL" id="GGFL01009551">
    <property type="protein sequence ID" value="MBW73729.1"/>
    <property type="molecule type" value="Transcribed_RNA"/>
</dbReference>
<keyword evidence="1" id="KW-0732">Signal</keyword>
<organism evidence="2">
    <name type="scientific">Anopheles darlingi</name>
    <name type="common">Mosquito</name>
    <dbReference type="NCBI Taxonomy" id="43151"/>
    <lineage>
        <taxon>Eukaryota</taxon>
        <taxon>Metazoa</taxon>
        <taxon>Ecdysozoa</taxon>
        <taxon>Arthropoda</taxon>
        <taxon>Hexapoda</taxon>
        <taxon>Insecta</taxon>
        <taxon>Pterygota</taxon>
        <taxon>Neoptera</taxon>
        <taxon>Endopterygota</taxon>
        <taxon>Diptera</taxon>
        <taxon>Nematocera</taxon>
        <taxon>Culicoidea</taxon>
        <taxon>Culicidae</taxon>
        <taxon>Anophelinae</taxon>
        <taxon>Anopheles</taxon>
    </lineage>
</organism>
<evidence type="ECO:0000313" key="2">
    <source>
        <dbReference type="EMBL" id="MBW73729.1"/>
    </source>
</evidence>
<reference evidence="2" key="1">
    <citation type="submission" date="2018-01" db="EMBL/GenBank/DDBJ databases">
        <title>An insight into the sialome of Amazonian anophelines.</title>
        <authorList>
            <person name="Ribeiro J.M."/>
            <person name="Scarpassa V."/>
            <person name="Calvo E."/>
        </authorList>
    </citation>
    <scope>NUCLEOTIDE SEQUENCE</scope>
</reference>
<protein>
    <submittedName>
        <fullName evidence="2">Putative secreted protein</fullName>
    </submittedName>
</protein>
<proteinExistence type="predicted"/>
<evidence type="ECO:0000256" key="1">
    <source>
        <dbReference type="SAM" id="SignalP"/>
    </source>
</evidence>
<accession>A0A2M4D852</accession>
<sequence length="69" mass="7633">MYRSIVAIPLSVCRLLALHGILSLSSSLAVFVTDHGERNADDGGGDRNNDRYEQLNVVVKNLRTMSPLY</sequence>
<feature type="chain" id="PRO_5014610813" evidence="1">
    <location>
        <begin position="28"/>
        <end position="69"/>
    </location>
</feature>
<dbReference type="AlphaFoldDB" id="A0A2M4D852"/>
<feature type="signal peptide" evidence="1">
    <location>
        <begin position="1"/>
        <end position="27"/>
    </location>
</feature>